<dbReference type="Proteomes" id="UP000249458">
    <property type="component" value="Unassembled WGS sequence"/>
</dbReference>
<protein>
    <submittedName>
        <fullName evidence="1">Uncharacterized protein</fullName>
    </submittedName>
</protein>
<dbReference type="EMBL" id="MVJN01000004">
    <property type="protein sequence ID" value="RAP37117.1"/>
    <property type="molecule type" value="Genomic_DNA"/>
</dbReference>
<sequence length="437" mass="50803">MTGQSDTPELLKIPNSFYVQNVPFDLETVRTLAHTCKKFSIFRQKNSYRDAYALMNCFVEGNYDRAEKIVIENPDAMFTQVNFHFKLRTDNKEAPDLEKSVFCSKYTSPLQYALEINHERMLAIFESHTKDKPETREKFENCKKQFPPLDIYRLLDRVAHADYAEAEKLAKANPDLILQHAIYYSNTQIIEGIPEGSDPKFIYGPATAEYISPLKLAFKNYDSYMWTMFSALTDNQEQFNQQIKEQQEHYNIKPLLKAYDNYLALFGEYVKACSNGNLQAAEEEEFCERLNSAFNKVGEEQKKMPRHMLLEIFRPTLPKDDAVEDNAAIIFSPSFVWNARHDFSITKNERPPLQYIGFFEQCFTEMERALPFLGMGASIARGDTIEGAFLCERFWPAITDRNNFSRLYDTRVKEFKDELLAALEKTDSHSLLSLNMR</sequence>
<proteinExistence type="predicted"/>
<evidence type="ECO:0000313" key="1">
    <source>
        <dbReference type="EMBL" id="RAP37117.1"/>
    </source>
</evidence>
<accession>A0A364LKH9</accession>
<organism evidence="1 2">
    <name type="scientific">Legionella quinlivanii</name>
    <dbReference type="NCBI Taxonomy" id="45073"/>
    <lineage>
        <taxon>Bacteria</taxon>
        <taxon>Pseudomonadati</taxon>
        <taxon>Pseudomonadota</taxon>
        <taxon>Gammaproteobacteria</taxon>
        <taxon>Legionellales</taxon>
        <taxon>Legionellaceae</taxon>
        <taxon>Legionella</taxon>
    </lineage>
</organism>
<name>A0A364LKH9_9GAMM</name>
<reference evidence="1 2" key="1">
    <citation type="submission" date="2017-02" db="EMBL/GenBank/DDBJ databases">
        <title>Legionella quilivanii strain from human: case report and whole genome sequencing analysis.</title>
        <authorList>
            <person name="Lalancette C."/>
            <person name="Leduc J.-M."/>
            <person name="Levesque S."/>
            <person name="Fournier E."/>
            <person name="Saoud J."/>
            <person name="Faucher S.P."/>
            <person name="Bernard K."/>
            <person name="Martineau C."/>
            <person name="Longtin J."/>
        </authorList>
    </citation>
    <scope>NUCLEOTIDE SEQUENCE [LARGE SCALE GENOMIC DNA]</scope>
    <source>
        <strain evidence="1 2">ID143958</strain>
    </source>
</reference>
<evidence type="ECO:0000313" key="2">
    <source>
        <dbReference type="Proteomes" id="UP000249458"/>
    </source>
</evidence>
<gene>
    <name evidence="1" type="ORF">B1207_06765</name>
</gene>
<comment type="caution">
    <text evidence="1">The sequence shown here is derived from an EMBL/GenBank/DDBJ whole genome shotgun (WGS) entry which is preliminary data.</text>
</comment>
<dbReference type="AlphaFoldDB" id="A0A364LKH9"/>
<dbReference type="RefSeq" id="WP_112219234.1">
    <property type="nucleotide sequence ID" value="NZ_MVJN01000004.1"/>
</dbReference>